<dbReference type="Proteomes" id="UP000757232">
    <property type="component" value="Unassembled WGS sequence"/>
</dbReference>
<feature type="compositionally biased region" description="Basic and acidic residues" evidence="1">
    <location>
        <begin position="1"/>
        <end position="16"/>
    </location>
</feature>
<name>A0A9Q5HZX8_SANBA</name>
<proteinExistence type="predicted"/>
<gene>
    <name evidence="2" type="ORF">A7U60_g3707</name>
</gene>
<accession>A0A9Q5HZX8</accession>
<evidence type="ECO:0000313" key="3">
    <source>
        <dbReference type="Proteomes" id="UP000757232"/>
    </source>
</evidence>
<evidence type="ECO:0000256" key="1">
    <source>
        <dbReference type="SAM" id="MobiDB-lite"/>
    </source>
</evidence>
<keyword evidence="3" id="KW-1185">Reference proteome</keyword>
<sequence length="133" mass="15621">MTGRPRTDVHQSRSDTRSQSPNRPSIKERAAAVARTVNKHVDKNLKGESHVRVFGFGPSKEEQERMKKEEMQYHHRQRGDPRYVSRSSGEDERRRQKERAPQRHKHSSRREESRGESGNQDEQTPEYTIEEAD</sequence>
<evidence type="ECO:0000313" key="2">
    <source>
        <dbReference type="EMBL" id="OCB89108.1"/>
    </source>
</evidence>
<reference evidence="2" key="1">
    <citation type="submission" date="2016-06" db="EMBL/GenBank/DDBJ databases">
        <title>Draft Genome sequence of the fungus Inonotus baumii.</title>
        <authorList>
            <person name="Zhu H."/>
            <person name="Lin W."/>
        </authorList>
    </citation>
    <scope>NUCLEOTIDE SEQUENCE</scope>
    <source>
        <strain evidence="2">821</strain>
    </source>
</reference>
<feature type="compositionally biased region" description="Basic and acidic residues" evidence="1">
    <location>
        <begin position="59"/>
        <end position="101"/>
    </location>
</feature>
<feature type="compositionally biased region" description="Basic and acidic residues" evidence="1">
    <location>
        <begin position="39"/>
        <end position="51"/>
    </location>
</feature>
<comment type="caution">
    <text evidence="2">The sequence shown here is derived from an EMBL/GenBank/DDBJ whole genome shotgun (WGS) entry which is preliminary data.</text>
</comment>
<dbReference type="AlphaFoldDB" id="A0A9Q5HZX8"/>
<dbReference type="EMBL" id="LNZH02000164">
    <property type="protein sequence ID" value="OCB89108.1"/>
    <property type="molecule type" value="Genomic_DNA"/>
</dbReference>
<feature type="region of interest" description="Disordered" evidence="1">
    <location>
        <begin position="1"/>
        <end position="133"/>
    </location>
</feature>
<organism evidence="2 3">
    <name type="scientific">Sanghuangporus baumii</name>
    <name type="common">Phellinus baumii</name>
    <dbReference type="NCBI Taxonomy" id="108892"/>
    <lineage>
        <taxon>Eukaryota</taxon>
        <taxon>Fungi</taxon>
        <taxon>Dikarya</taxon>
        <taxon>Basidiomycota</taxon>
        <taxon>Agaricomycotina</taxon>
        <taxon>Agaricomycetes</taxon>
        <taxon>Hymenochaetales</taxon>
        <taxon>Hymenochaetaceae</taxon>
        <taxon>Sanghuangporus</taxon>
    </lineage>
</organism>
<protein>
    <submittedName>
        <fullName evidence="2">Uncharacterized protein</fullName>
    </submittedName>
</protein>